<feature type="compositionally biased region" description="Pro residues" evidence="1">
    <location>
        <begin position="361"/>
        <end position="373"/>
    </location>
</feature>
<dbReference type="GO" id="GO:0003677">
    <property type="term" value="F:DNA binding"/>
    <property type="evidence" value="ECO:0007669"/>
    <property type="project" value="InterPro"/>
</dbReference>
<evidence type="ECO:0000256" key="1">
    <source>
        <dbReference type="SAM" id="MobiDB-lite"/>
    </source>
</evidence>
<dbReference type="GeneID" id="114466474"/>
<feature type="region of interest" description="Disordered" evidence="1">
    <location>
        <begin position="1462"/>
        <end position="1493"/>
    </location>
</feature>
<keyword evidence="4" id="KW-1185">Reference proteome</keyword>
<feature type="region of interest" description="Disordered" evidence="1">
    <location>
        <begin position="481"/>
        <end position="538"/>
    </location>
</feature>
<feature type="compositionally biased region" description="Polar residues" evidence="1">
    <location>
        <begin position="767"/>
        <end position="789"/>
    </location>
</feature>
<dbReference type="GO" id="GO:0010369">
    <property type="term" value="C:chromocenter"/>
    <property type="evidence" value="ECO:0007669"/>
    <property type="project" value="TreeGrafter"/>
</dbReference>
<feature type="region of interest" description="Disordered" evidence="1">
    <location>
        <begin position="349"/>
        <end position="376"/>
    </location>
</feature>
<reference evidence="3" key="2">
    <citation type="submission" date="2025-08" db="UniProtKB">
        <authorList>
            <consortium name="Ensembl"/>
        </authorList>
    </citation>
    <scope>IDENTIFICATION</scope>
</reference>
<feature type="compositionally biased region" description="Polar residues" evidence="1">
    <location>
        <begin position="814"/>
        <end position="856"/>
    </location>
</feature>
<feature type="region of interest" description="Disordered" evidence="1">
    <location>
        <begin position="1023"/>
        <end position="1044"/>
    </location>
</feature>
<dbReference type="PANTHER" id="PTHR16112:SF17">
    <property type="entry name" value="METHYL-CPG-BINDING DOMAIN PROTEIN 6"/>
    <property type="match status" value="1"/>
</dbReference>
<feature type="compositionally biased region" description="Polar residues" evidence="1">
    <location>
        <begin position="876"/>
        <end position="900"/>
    </location>
</feature>
<feature type="compositionally biased region" description="Polar residues" evidence="1">
    <location>
        <begin position="1424"/>
        <end position="1442"/>
    </location>
</feature>
<feature type="compositionally biased region" description="Low complexity" evidence="1">
    <location>
        <begin position="1023"/>
        <end position="1043"/>
    </location>
</feature>
<reference evidence="3" key="1">
    <citation type="submission" date="2020-06" db="EMBL/GenBank/DDBJ databases">
        <authorList>
            <consortium name="Wellcome Sanger Institute Data Sharing"/>
        </authorList>
    </citation>
    <scope>NUCLEOTIDE SEQUENCE [LARGE SCALE GENOMIC DNA]</scope>
</reference>
<dbReference type="PROSITE" id="PS50982">
    <property type="entry name" value="MBD"/>
    <property type="match status" value="1"/>
</dbReference>
<dbReference type="GO" id="GO:0005634">
    <property type="term" value="C:nucleus"/>
    <property type="evidence" value="ECO:0007669"/>
    <property type="project" value="TreeGrafter"/>
</dbReference>
<dbReference type="SMART" id="SM00391">
    <property type="entry name" value="MBD"/>
    <property type="match status" value="1"/>
</dbReference>
<dbReference type="SUPFAM" id="SSF54171">
    <property type="entry name" value="DNA-binding domain"/>
    <property type="match status" value="1"/>
</dbReference>
<accession>A0A8C5GCP5</accession>
<dbReference type="OrthoDB" id="641149at2759"/>
<feature type="region of interest" description="Disordered" evidence="1">
    <location>
        <begin position="746"/>
        <end position="858"/>
    </location>
</feature>
<organism evidence="3 4">
    <name type="scientific">Gouania willdenowi</name>
    <name type="common">Blunt-snouted clingfish</name>
    <name type="synonym">Lepadogaster willdenowi</name>
    <dbReference type="NCBI Taxonomy" id="441366"/>
    <lineage>
        <taxon>Eukaryota</taxon>
        <taxon>Metazoa</taxon>
        <taxon>Chordata</taxon>
        <taxon>Craniata</taxon>
        <taxon>Vertebrata</taxon>
        <taxon>Euteleostomi</taxon>
        <taxon>Actinopterygii</taxon>
        <taxon>Neopterygii</taxon>
        <taxon>Teleostei</taxon>
        <taxon>Neoteleostei</taxon>
        <taxon>Acanthomorphata</taxon>
        <taxon>Ovalentaria</taxon>
        <taxon>Blenniimorphae</taxon>
        <taxon>Blenniiformes</taxon>
        <taxon>Gobiesocoidei</taxon>
        <taxon>Gobiesocidae</taxon>
        <taxon>Gobiesocinae</taxon>
        <taxon>Gouania</taxon>
    </lineage>
</organism>
<feature type="compositionally biased region" description="Basic residues" evidence="1">
    <location>
        <begin position="1613"/>
        <end position="1625"/>
    </location>
</feature>
<feature type="region of interest" description="Disordered" evidence="1">
    <location>
        <begin position="1205"/>
        <end position="1226"/>
    </location>
</feature>
<feature type="region of interest" description="Disordered" evidence="1">
    <location>
        <begin position="554"/>
        <end position="581"/>
    </location>
</feature>
<feature type="region of interest" description="Disordered" evidence="1">
    <location>
        <begin position="226"/>
        <end position="319"/>
    </location>
</feature>
<feature type="region of interest" description="Disordered" evidence="1">
    <location>
        <begin position="876"/>
        <end position="909"/>
    </location>
</feature>
<name>A0A8C5GCP5_GOUWI</name>
<dbReference type="RefSeq" id="XP_028307736.1">
    <property type="nucleotide sequence ID" value="XM_028451935.1"/>
</dbReference>
<sequence>MMGGSEIVGGDIDGVRTAAIHVPIGWQRRVEEGQVIYVSPSGTTLSTLDEVRTYLLTDDTCKCGLECPLIIHKVFNFTVDVMVEQHNQLLGKAEQDMTKLCNHRRKVVAMAALCRSMQASQLPFTNFNHPEGSLHVDSHVPKNEIVAHEEVYGIYHQKLQPLTTRPHNNLHPNTCSSPKSSHQFFHSYNGSSPVLHTGTNSDHAVRRLSHTSLSVTSISSSIPSLPAYSTTQKSPHTPTSQNVSQGKKTPKSPETPGSSHLGTLLSPPPSPLLILGDGGKGAQTHHTHSVIVGGSPVPPSTSLSPSIHPMCGSPRQQSHHLSVFPSSLLEPARGSTSLEGGALIENSLPQRRKSASSSPHSPLPSGSPNPSPHFPKYKLEEQFKNLSNARTNNHHLPNLANHSFLTNQISFNSQALSSKPLKNVVTPTSSPRSTSLGLHSTGPFLHYQQSHQGRLPHTMSFPASNLLSAAAKAQLSNQINQAQSSNVSSHAGSLPSTLKGLKEAQAQRTSKVTNSTLNNSHSLPPNTSTRLPQPPPTTTSIIPFYPSHSVVQSLASSPTRLLPTTERNNPQRRKRHRSPSVLSMLRDTHRLATGQQKIPLPDAAIVINLSSSSLPPSMSHSSTSAGQNQNAVMLDNHYQLLSGQIPKLNAVQSTAHLSRPLRSNDPLDFTTGRAATPLGLDPPSQPLSALLHLLSVQNAQATAPESNTALAQLGSASFDGSENTNKHSLRLSPISLASHPKVKCSQTRSTCQSDNTNPLLLVRLPHSPNSLLTPGQSLSHPRSTKSPPQRVSPISPLNCCPPQQIFPLEKHPSTDSISQASLPQNTLAKESNRNRMSPSIDPSHSQANVSTGTSLSPKPLDLSNHVLALLAASSTIPQGEASSSNHTTDPETSSFRNQGSGPDEPGYVDAKISSIMKPSVTTSPDITNLSSQENPSHLTAPAVADSIAPLPLAEAFPFMNQEQLLQLLSSTGGFPSLLDPAVLASLPCGGLWLGGQHTQVPPANVTTQPQNPQQQLDLLMQHQQDPQPPNQDNQQKQPQINNPLFPLLPLSGVQGELPLNFFGLVNPLTASTSAQEPEPTEKPSLQAFLMASLLLGQQQPSLLPLSAMGQLSQVSLEVQPSQQIPTTLESFTLDKTSGLLDPSTLTGPGLLEVTQGLLPIPAGSEGSVQTLQSLLLPAALPDPATFLPLSPALLTAALSSAELHPSSNTQLTPATQTQLSQPQVPTEAGVDTLIPVSLQGKDILQQLLPSLLNPTLLGDLSGIAGLHNLVGIGAGSILLPSVQASALGMPILQGPDGAINLLNNIQLNLAPPSEEEKSVSLRETQSPAPQEDLAACQGVPDEIPNPVPTLSLAPVQESIPAAQRGSESRPVIDPYTSFMDTIYTSFLQVSAKEQEDGAHLGPSDPTSPYCALPAVSFPVERHTPSTAVSTQPQASAPVSLSPRQACSLRNPDLFRLSLEAAAHSPAQGTPKSTEDGPTSPLLRKPVMVDGHSHPEPPLSPTYLEEAKMDCTVPSGALCSYVEAGMERQSNLPHAGYLSPVDGCSGRSSEKKTATLLHTEQSIHEAGIAGGARRGRKRKQTLQNVLEDFRDMDATVLEETKATTALLKPERSVRGRRRRGARSQRQ</sequence>
<feature type="compositionally biased region" description="Polar residues" evidence="1">
    <location>
        <begin position="1205"/>
        <end position="1224"/>
    </location>
</feature>
<feature type="compositionally biased region" description="Polar residues" evidence="1">
    <location>
        <begin position="227"/>
        <end position="247"/>
    </location>
</feature>
<dbReference type="PANTHER" id="PTHR16112">
    <property type="entry name" value="METHYL-CPG BINDING PROTEIN, DROSOPHILA"/>
    <property type="match status" value="1"/>
</dbReference>
<dbReference type="InterPro" id="IPR001739">
    <property type="entry name" value="Methyl_CpG_DNA-bd"/>
</dbReference>
<dbReference type="RefSeq" id="XP_028307741.1">
    <property type="nucleotide sequence ID" value="XM_028451940.1"/>
</dbReference>
<dbReference type="RefSeq" id="XP_028307738.1">
    <property type="nucleotide sequence ID" value="XM_028451937.1"/>
</dbReference>
<gene>
    <name evidence="3" type="primary">mbd6</name>
</gene>
<dbReference type="InterPro" id="IPR016177">
    <property type="entry name" value="DNA-bd_dom_sf"/>
</dbReference>
<dbReference type="RefSeq" id="XP_028307734.1">
    <property type="nucleotide sequence ID" value="XM_028451933.1"/>
</dbReference>
<dbReference type="RefSeq" id="XP_028307737.1">
    <property type="nucleotide sequence ID" value="XM_028451936.1"/>
</dbReference>
<feature type="region of interest" description="Disordered" evidence="1">
    <location>
        <begin position="1606"/>
        <end position="1625"/>
    </location>
</feature>
<dbReference type="RefSeq" id="XP_028307739.1">
    <property type="nucleotide sequence ID" value="XM_028451938.1"/>
</dbReference>
<feature type="compositionally biased region" description="Polar residues" evidence="1">
    <location>
        <begin position="746"/>
        <end position="758"/>
    </location>
</feature>
<feature type="region of interest" description="Disordered" evidence="1">
    <location>
        <begin position="1421"/>
        <end position="1442"/>
    </location>
</feature>
<feature type="compositionally biased region" description="Polar residues" evidence="1">
    <location>
        <begin position="506"/>
        <end position="531"/>
    </location>
</feature>
<evidence type="ECO:0000313" key="4">
    <source>
        <dbReference type="Proteomes" id="UP000694680"/>
    </source>
</evidence>
<protein>
    <submittedName>
        <fullName evidence="3">Methyl-CpG-binding domain protein 5-like</fullName>
    </submittedName>
</protein>
<dbReference type="CTD" id="114785"/>
<proteinExistence type="predicted"/>
<dbReference type="RefSeq" id="XP_028307735.1">
    <property type="nucleotide sequence ID" value="XM_028451934.1"/>
</dbReference>
<dbReference type="GO" id="GO:0003682">
    <property type="term" value="F:chromatin binding"/>
    <property type="evidence" value="ECO:0007669"/>
    <property type="project" value="TreeGrafter"/>
</dbReference>
<dbReference type="Ensembl" id="ENSGWIT00000030934.1">
    <property type="protein sequence ID" value="ENSGWIP00000028364.1"/>
    <property type="gene ID" value="ENSGWIG00000014801.1"/>
</dbReference>
<evidence type="ECO:0000259" key="2">
    <source>
        <dbReference type="PROSITE" id="PS50982"/>
    </source>
</evidence>
<feature type="compositionally biased region" description="Low complexity" evidence="1">
    <location>
        <begin position="256"/>
        <end position="265"/>
    </location>
</feature>
<feature type="compositionally biased region" description="Low complexity" evidence="1">
    <location>
        <begin position="289"/>
        <end position="307"/>
    </location>
</feature>
<reference evidence="3" key="3">
    <citation type="submission" date="2025-09" db="UniProtKB">
        <authorList>
            <consortium name="Ensembl"/>
        </authorList>
    </citation>
    <scope>IDENTIFICATION</scope>
</reference>
<dbReference type="Proteomes" id="UP000694680">
    <property type="component" value="Chromosome 7"/>
</dbReference>
<evidence type="ECO:0000313" key="3">
    <source>
        <dbReference type="Ensembl" id="ENSGWIP00000028364.1"/>
    </source>
</evidence>
<feature type="compositionally biased region" description="Polar residues" evidence="1">
    <location>
        <begin position="481"/>
        <end position="496"/>
    </location>
</feature>
<feature type="domain" description="MBD" evidence="2">
    <location>
        <begin position="12"/>
        <end position="82"/>
    </location>
</feature>